<accession>A0A381TQ42</accession>
<evidence type="ECO:0000313" key="1">
    <source>
        <dbReference type="EMBL" id="SVA17914.1"/>
    </source>
</evidence>
<protein>
    <submittedName>
        <fullName evidence="1">Uncharacterized protein</fullName>
    </submittedName>
</protein>
<proteinExistence type="predicted"/>
<sequence>MLVGCGEDVGNSESIQHTYVDMPDGSTLTISSGKFEFDRARRLILLS</sequence>
<dbReference type="AlphaFoldDB" id="A0A381TQ42"/>
<gene>
    <name evidence="1" type="ORF">METZ01_LOCUS70768</name>
</gene>
<dbReference type="EMBL" id="UINC01004934">
    <property type="protein sequence ID" value="SVA17914.1"/>
    <property type="molecule type" value="Genomic_DNA"/>
</dbReference>
<organism evidence="1">
    <name type="scientific">marine metagenome</name>
    <dbReference type="NCBI Taxonomy" id="408172"/>
    <lineage>
        <taxon>unclassified sequences</taxon>
        <taxon>metagenomes</taxon>
        <taxon>ecological metagenomes</taxon>
    </lineage>
</organism>
<reference evidence="1" key="1">
    <citation type="submission" date="2018-05" db="EMBL/GenBank/DDBJ databases">
        <authorList>
            <person name="Lanie J.A."/>
            <person name="Ng W.-L."/>
            <person name="Kazmierczak K.M."/>
            <person name="Andrzejewski T.M."/>
            <person name="Davidsen T.M."/>
            <person name="Wayne K.J."/>
            <person name="Tettelin H."/>
            <person name="Glass J.I."/>
            <person name="Rusch D."/>
            <person name="Podicherti R."/>
            <person name="Tsui H.-C.T."/>
            <person name="Winkler M.E."/>
        </authorList>
    </citation>
    <scope>NUCLEOTIDE SEQUENCE</scope>
</reference>
<name>A0A381TQ42_9ZZZZ</name>